<name>A0A916R8D2_9HYPH</name>
<feature type="region of interest" description="Disordered" evidence="1">
    <location>
        <begin position="1"/>
        <end position="23"/>
    </location>
</feature>
<reference evidence="2 3" key="1">
    <citation type="journal article" date="2014" name="Int. J. Syst. Evol. Microbiol.">
        <title>Complete genome sequence of Corynebacterium casei LMG S-19264T (=DSM 44701T), isolated from a smear-ripened cheese.</title>
        <authorList>
            <consortium name="US DOE Joint Genome Institute (JGI-PGF)"/>
            <person name="Walter F."/>
            <person name="Albersmeier A."/>
            <person name="Kalinowski J."/>
            <person name="Ruckert C."/>
        </authorList>
    </citation>
    <scope>NUCLEOTIDE SEQUENCE [LARGE SCALE GENOMIC DNA]</scope>
    <source>
        <strain evidence="2 3">CGMCC 1.15896</strain>
    </source>
</reference>
<evidence type="ECO:0000313" key="2">
    <source>
        <dbReference type="EMBL" id="GGA40544.1"/>
    </source>
</evidence>
<dbReference type="AlphaFoldDB" id="A0A916R8D2"/>
<comment type="caution">
    <text evidence="2">The sequence shown here is derived from an EMBL/GenBank/DDBJ whole genome shotgun (WGS) entry which is preliminary data.</text>
</comment>
<evidence type="ECO:0000256" key="1">
    <source>
        <dbReference type="SAM" id="MobiDB-lite"/>
    </source>
</evidence>
<dbReference type="RefSeq" id="WP_164735019.1">
    <property type="nucleotide sequence ID" value="NZ_BMKB01000001.1"/>
</dbReference>
<dbReference type="EMBL" id="BMKB01000001">
    <property type="protein sequence ID" value="GGA40544.1"/>
    <property type="molecule type" value="Genomic_DNA"/>
</dbReference>
<accession>A0A916R8D2</accession>
<gene>
    <name evidence="2" type="ORF">GCM10011499_07640</name>
</gene>
<organism evidence="2 3">
    <name type="scientific">Pelagibacterium lentulum</name>
    <dbReference type="NCBI Taxonomy" id="2029865"/>
    <lineage>
        <taxon>Bacteria</taxon>
        <taxon>Pseudomonadati</taxon>
        <taxon>Pseudomonadota</taxon>
        <taxon>Alphaproteobacteria</taxon>
        <taxon>Hyphomicrobiales</taxon>
        <taxon>Devosiaceae</taxon>
        <taxon>Pelagibacterium</taxon>
    </lineage>
</organism>
<sequence>MHDPLIASVIGKNGRRPAGQMSDPLEAPEWDGLLWMIELAAAWRRWRDARQ</sequence>
<keyword evidence="3" id="KW-1185">Reference proteome</keyword>
<proteinExistence type="predicted"/>
<dbReference type="Proteomes" id="UP000596977">
    <property type="component" value="Unassembled WGS sequence"/>
</dbReference>
<protein>
    <submittedName>
        <fullName evidence="2">Uncharacterized protein</fullName>
    </submittedName>
</protein>
<evidence type="ECO:0000313" key="3">
    <source>
        <dbReference type="Proteomes" id="UP000596977"/>
    </source>
</evidence>